<dbReference type="RefSeq" id="YP_009046767.1">
    <property type="nucleotide sequence ID" value="NC_024451.1"/>
</dbReference>
<dbReference type="Proteomes" id="UP000114278">
    <property type="component" value="Segment"/>
</dbReference>
<evidence type="ECO:0000313" key="1">
    <source>
        <dbReference type="EMBL" id="CCV02525.1"/>
    </source>
</evidence>
<organism evidence="1 2">
    <name type="scientific">Armadillidium vulgare iridescent virus</name>
    <dbReference type="NCBI Taxonomy" id="72201"/>
    <lineage>
        <taxon>Viruses</taxon>
        <taxon>Varidnaviria</taxon>
        <taxon>Bamfordvirae</taxon>
        <taxon>Nucleocytoviricota</taxon>
        <taxon>Megaviricetes</taxon>
        <taxon>Pimascovirales</taxon>
        <taxon>Pimascovirales incertae sedis</taxon>
        <taxon>Iridoviridae</taxon>
        <taxon>Betairidovirinae</taxon>
        <taxon>Iridovirus</taxon>
        <taxon>Iridovirus armadillidium1</taxon>
        <taxon>Invertebrate iridescent virus 31</taxon>
    </lineage>
</organism>
<protein>
    <submittedName>
        <fullName evidence="1">Uncharacterized protein</fullName>
    </submittedName>
</protein>
<dbReference type="EMBL" id="HF920637">
    <property type="protein sequence ID" value="CCV02525.1"/>
    <property type="molecule type" value="Genomic_DNA"/>
</dbReference>
<sequence>MIKIFLFSVLVSVFSVVSSGRCSRNDLGRERFMETGPTKMLTPMCIYLDSSDVCYSGGFSRANEWNLGIVLSEQTQENILNKRETMPYPYPSEGGFKNVNRCVRVNKPKVCFKNYNPLLQEKGIVWKLESPLINFKRISTKASFFQRWFSAGPYYSDVVGSIDLSWNNATQFKWWHGAFQLFRNGEQPRPYPLDLTSLRYEGFSRNDKHTKIEIGNLRVIFSEKPDDVLLWDMTPLTFIGTVEENTFFDSNSQFINNKNDVCLESIRGNICILDPEVPSSTATINFNIGEGKPRQNLPIQNAPHQCLPTLLEKVCMHKNLHITTNVSSLPYQDPWVVNPLYFVPSILPSQEDGRIKFFCNQFNGTICFNSKMGVPGSMVSNIELHQKDKNPALNFTDVVMDVHQCVRTCPFDICFTENDYGNPWVLKSIFYFTEA</sequence>
<gene>
    <name evidence="1" type="primary">153L</name>
    <name evidence="1" type="ORF">IIV31_153L</name>
</gene>
<reference evidence="1 2" key="1">
    <citation type="journal article" date="2014" name="J. Gen. Virol.">
        <title>Genome sequence of a crustacean iridovirus, IIV31, isolated from the pill bug, Armadillidium vulgare.</title>
        <authorList>
            <person name="Piegu B."/>
            <person name="Guizard S."/>
            <person name="Yeping T."/>
            <person name="Cruaud C."/>
            <person name="Asgari S."/>
            <person name="Bideshi D.K."/>
            <person name="Federici B.A."/>
            <person name="Bigot Y."/>
        </authorList>
    </citation>
    <scope>NUCLEOTIDE SEQUENCE [LARGE SCALE GENOMIC DNA]</scope>
</reference>
<evidence type="ECO:0000313" key="2">
    <source>
        <dbReference type="Proteomes" id="UP000114278"/>
    </source>
</evidence>
<keyword evidence="2" id="KW-1185">Reference proteome</keyword>
<accession>A0A068QL55</accession>
<dbReference type="KEGG" id="vg:19738737"/>
<dbReference type="GeneID" id="19738737"/>
<proteinExistence type="predicted"/>
<name>A0A068QL55_9VIRU</name>